<dbReference type="Pfam" id="PF08308">
    <property type="entry name" value="PEGA"/>
    <property type="match status" value="1"/>
</dbReference>
<feature type="region of interest" description="Disordered" evidence="6">
    <location>
        <begin position="521"/>
        <end position="540"/>
    </location>
</feature>
<dbReference type="AlphaFoldDB" id="A6G5N1"/>
<feature type="binding site" evidence="5">
    <location>
        <position position="55"/>
    </location>
    <ligand>
        <name>ATP</name>
        <dbReference type="ChEBI" id="CHEBI:30616"/>
    </ligand>
</feature>
<keyword evidence="9" id="KW-0723">Serine/threonine-protein kinase</keyword>
<evidence type="ECO:0000256" key="2">
    <source>
        <dbReference type="ARBA" id="ARBA00022741"/>
    </source>
</evidence>
<dbReference type="Pfam" id="PF00069">
    <property type="entry name" value="Pkinase"/>
    <property type="match status" value="1"/>
</dbReference>
<dbReference type="eggNOG" id="COG0515">
    <property type="taxonomic scope" value="Bacteria"/>
</dbReference>
<reference evidence="9 10" key="1">
    <citation type="submission" date="2007-06" db="EMBL/GenBank/DDBJ databases">
        <authorList>
            <person name="Shimkets L."/>
            <person name="Ferriera S."/>
            <person name="Johnson J."/>
            <person name="Kravitz S."/>
            <person name="Beeson K."/>
            <person name="Sutton G."/>
            <person name="Rogers Y.-H."/>
            <person name="Friedman R."/>
            <person name="Frazier M."/>
            <person name="Venter J.C."/>
        </authorList>
    </citation>
    <scope>NUCLEOTIDE SEQUENCE [LARGE SCALE GENOMIC DNA]</scope>
    <source>
        <strain evidence="9 10">SIR-1</strain>
    </source>
</reference>
<dbReference type="Gene3D" id="3.30.200.20">
    <property type="entry name" value="Phosphorylase Kinase, domain 1"/>
    <property type="match status" value="1"/>
</dbReference>
<sequence length="653" mass="70371">MVMPSTLESEGPDPLVGSVLGGKYSLERLIGRGGMGHVYLASMVEEGEAREVVVKVIAPTLALQPQAMARFEREAKRLDGLRHSNVVEMYDYGHENGRAYIVMEHVDGELLNDYLSRKANLTLHEFVPIAAQILKGVGHAHSRDLMIRDIKPANVMLCERKGRANFVKIIDFGLAKMLEGDEDITKQHFIGTSGYLSPEQIKGLDIDLRVDVYALGVLFYQMLSGRMPFEAENDTTLLYKHVHEFPTPLSEVLPSDHEVPEELVHLIHDCLEKDPEQRPRDANEIVEKLIDCVPMSMFRLPPAGHDAAPATAGDTGAVSALSTAALAAPSGETATYLRRQALEEETESETSDVHSLQGVIPANEAVAEPEEKKSKLGVIVVGLVGVVAIVGVALFALGGKGDDPAGEGDATAEAAGDSVDHEAAVSKAEGLIQDGEFDAARQALDGVRNSIGAADADVASRFERADEAIAVGQLMATAKKFDEDGKKAAAISAYEDVLKAQPANAEARERLTELRNEGKDTAKISITSEPAGNLEIDGSLAGTTPYDDALPLGKHTVRIEADGYESWEQEIEVKDGENLPIKVGLVKRESEDKEKKKPATKKGPSKTPAQTAPAEKPPAETQPAKKKPAEEKSNPFLPTKKKKSSGPFLPTEK</sequence>
<accession>A6G5N1</accession>
<feature type="domain" description="Protein kinase" evidence="8">
    <location>
        <begin position="24"/>
        <end position="290"/>
    </location>
</feature>
<name>A6G5N1_9BACT</name>
<comment type="caution">
    <text evidence="9">The sequence shown here is derived from an EMBL/GenBank/DDBJ whole genome shotgun (WGS) entry which is preliminary data.</text>
</comment>
<proteinExistence type="predicted"/>
<dbReference type="SUPFAM" id="SSF56112">
    <property type="entry name" value="Protein kinase-like (PK-like)"/>
    <property type="match status" value="1"/>
</dbReference>
<keyword evidence="1" id="KW-0808">Transferase</keyword>
<evidence type="ECO:0000313" key="9">
    <source>
        <dbReference type="EMBL" id="EDM78812.1"/>
    </source>
</evidence>
<dbReference type="InterPro" id="IPR017441">
    <property type="entry name" value="Protein_kinase_ATP_BS"/>
</dbReference>
<dbReference type="GO" id="GO:0005524">
    <property type="term" value="F:ATP binding"/>
    <property type="evidence" value="ECO:0007669"/>
    <property type="project" value="UniProtKB-UniRule"/>
</dbReference>
<evidence type="ECO:0000313" key="10">
    <source>
        <dbReference type="Proteomes" id="UP000005801"/>
    </source>
</evidence>
<feature type="transmembrane region" description="Helical" evidence="7">
    <location>
        <begin position="376"/>
        <end position="397"/>
    </location>
</feature>
<dbReference type="Proteomes" id="UP000005801">
    <property type="component" value="Unassembled WGS sequence"/>
</dbReference>
<dbReference type="CDD" id="cd14014">
    <property type="entry name" value="STKc_PknB_like"/>
    <property type="match status" value="1"/>
</dbReference>
<keyword evidence="10" id="KW-1185">Reference proteome</keyword>
<evidence type="ECO:0000256" key="7">
    <source>
        <dbReference type="SAM" id="Phobius"/>
    </source>
</evidence>
<keyword evidence="4 5" id="KW-0067">ATP-binding</keyword>
<dbReference type="PROSITE" id="PS50011">
    <property type="entry name" value="PROTEIN_KINASE_DOM"/>
    <property type="match status" value="1"/>
</dbReference>
<keyword evidence="7" id="KW-1133">Transmembrane helix</keyword>
<keyword evidence="3 9" id="KW-0418">Kinase</keyword>
<dbReference type="PANTHER" id="PTHR43289">
    <property type="entry name" value="MITOGEN-ACTIVATED PROTEIN KINASE KINASE KINASE 20-RELATED"/>
    <property type="match status" value="1"/>
</dbReference>
<dbReference type="SMART" id="SM00220">
    <property type="entry name" value="S_TKc"/>
    <property type="match status" value="1"/>
</dbReference>
<dbReference type="GO" id="GO:0004674">
    <property type="term" value="F:protein serine/threonine kinase activity"/>
    <property type="evidence" value="ECO:0007669"/>
    <property type="project" value="UniProtKB-KW"/>
</dbReference>
<dbReference type="EMBL" id="ABCS01000026">
    <property type="protein sequence ID" value="EDM78812.1"/>
    <property type="molecule type" value="Genomic_DNA"/>
</dbReference>
<organism evidence="9 10">
    <name type="scientific">Plesiocystis pacifica SIR-1</name>
    <dbReference type="NCBI Taxonomy" id="391625"/>
    <lineage>
        <taxon>Bacteria</taxon>
        <taxon>Pseudomonadati</taxon>
        <taxon>Myxococcota</taxon>
        <taxon>Polyangia</taxon>
        <taxon>Nannocystales</taxon>
        <taxon>Nannocystaceae</taxon>
        <taxon>Plesiocystis</taxon>
    </lineage>
</organism>
<dbReference type="InterPro" id="IPR011009">
    <property type="entry name" value="Kinase-like_dom_sf"/>
</dbReference>
<evidence type="ECO:0000256" key="6">
    <source>
        <dbReference type="SAM" id="MobiDB-lite"/>
    </source>
</evidence>
<gene>
    <name evidence="9" type="ORF">PPSIR1_32477</name>
</gene>
<evidence type="ECO:0000256" key="5">
    <source>
        <dbReference type="PROSITE-ProRule" id="PRU10141"/>
    </source>
</evidence>
<keyword evidence="2 5" id="KW-0547">Nucleotide-binding</keyword>
<keyword evidence="7" id="KW-0812">Transmembrane</keyword>
<dbReference type="STRING" id="391625.PPSIR1_32477"/>
<evidence type="ECO:0000256" key="1">
    <source>
        <dbReference type="ARBA" id="ARBA00022679"/>
    </source>
</evidence>
<protein>
    <submittedName>
        <fullName evidence="9">Serine/threonine protein kinase</fullName>
    </submittedName>
</protein>
<evidence type="ECO:0000259" key="8">
    <source>
        <dbReference type="PROSITE" id="PS50011"/>
    </source>
</evidence>
<feature type="compositionally biased region" description="Basic and acidic residues" evidence="6">
    <location>
        <begin position="586"/>
        <end position="597"/>
    </location>
</feature>
<dbReference type="PROSITE" id="PS00107">
    <property type="entry name" value="PROTEIN_KINASE_ATP"/>
    <property type="match status" value="1"/>
</dbReference>
<feature type="region of interest" description="Disordered" evidence="6">
    <location>
        <begin position="574"/>
        <end position="653"/>
    </location>
</feature>
<dbReference type="InterPro" id="IPR000719">
    <property type="entry name" value="Prot_kinase_dom"/>
</dbReference>
<dbReference type="OrthoDB" id="5484737at2"/>
<evidence type="ECO:0000256" key="3">
    <source>
        <dbReference type="ARBA" id="ARBA00022777"/>
    </source>
</evidence>
<dbReference type="InterPro" id="IPR013229">
    <property type="entry name" value="PEGA"/>
</dbReference>
<dbReference type="Gene3D" id="1.10.510.10">
    <property type="entry name" value="Transferase(Phosphotransferase) domain 1"/>
    <property type="match status" value="1"/>
</dbReference>
<keyword evidence="7" id="KW-0472">Membrane</keyword>
<evidence type="ECO:0000256" key="4">
    <source>
        <dbReference type="ARBA" id="ARBA00022840"/>
    </source>
</evidence>
<dbReference type="PANTHER" id="PTHR43289:SF6">
    <property type="entry name" value="SERINE_THREONINE-PROTEIN KINASE NEKL-3"/>
    <property type="match status" value="1"/>
</dbReference>